<reference evidence="2 3" key="2">
    <citation type="journal article" date="2015" name="Eukaryot. Cell">
        <title>Asexual propagation of a virulent clone complex in a human and feline outbreak of sporotrichosis.</title>
        <authorList>
            <person name="Teixeira Mde M."/>
            <person name="Rodrigues A.M."/>
            <person name="Tsui C.K."/>
            <person name="de Almeida L.G."/>
            <person name="Van Diepeningen A.D."/>
            <person name="van den Ende B.G."/>
            <person name="Fernandes G.F."/>
            <person name="Kano R."/>
            <person name="Hamelin R.C."/>
            <person name="Lopes-Bezerra L.M."/>
            <person name="Vasconcelos A.T."/>
            <person name="de Hoog S."/>
            <person name="de Camargo Z.P."/>
            <person name="Felipe M.S."/>
        </authorList>
    </citation>
    <scope>NUCLEOTIDE SEQUENCE [LARGE SCALE GENOMIC DNA]</scope>
    <source>
        <strain evidence="2 3">1099-18</strain>
    </source>
</reference>
<dbReference type="RefSeq" id="XP_016585775.1">
    <property type="nucleotide sequence ID" value="XM_016731462.1"/>
</dbReference>
<dbReference type="GeneID" id="27666739"/>
<gene>
    <name evidence="2" type="ORF">SPSK_04662</name>
</gene>
<feature type="region of interest" description="Disordered" evidence="1">
    <location>
        <begin position="1"/>
        <end position="60"/>
    </location>
</feature>
<comment type="caution">
    <text evidence="2">The sequence shown here is derived from an EMBL/GenBank/DDBJ whole genome shotgun (WGS) entry which is preliminary data.</text>
</comment>
<protein>
    <submittedName>
        <fullName evidence="2">Uncharacterized protein</fullName>
    </submittedName>
</protein>
<proteinExistence type="predicted"/>
<evidence type="ECO:0000256" key="1">
    <source>
        <dbReference type="SAM" id="MobiDB-lite"/>
    </source>
</evidence>
<organism evidence="2 3">
    <name type="scientific">Sporothrix schenckii 1099-18</name>
    <dbReference type="NCBI Taxonomy" id="1397361"/>
    <lineage>
        <taxon>Eukaryota</taxon>
        <taxon>Fungi</taxon>
        <taxon>Dikarya</taxon>
        <taxon>Ascomycota</taxon>
        <taxon>Pezizomycotina</taxon>
        <taxon>Sordariomycetes</taxon>
        <taxon>Sordariomycetidae</taxon>
        <taxon>Ophiostomatales</taxon>
        <taxon>Ophiostomataceae</taxon>
        <taxon>Sporothrix</taxon>
    </lineage>
</organism>
<dbReference type="VEuPathDB" id="FungiDB:SPSK_04662"/>
<evidence type="ECO:0000313" key="2">
    <source>
        <dbReference type="EMBL" id="KJR83099.1"/>
    </source>
</evidence>
<feature type="compositionally biased region" description="Basic and acidic residues" evidence="1">
    <location>
        <begin position="87"/>
        <end position="97"/>
    </location>
</feature>
<feature type="region of interest" description="Disordered" evidence="1">
    <location>
        <begin position="78"/>
        <end position="104"/>
    </location>
</feature>
<dbReference type="EMBL" id="AXCR01000010">
    <property type="protein sequence ID" value="KJR83099.1"/>
    <property type="molecule type" value="Genomic_DNA"/>
</dbReference>
<dbReference type="KEGG" id="ssck:SPSK_04662"/>
<sequence>MRGVADKNLGCHKTSQDEEKSGSGRDRRGRATAREDKGQETAGQELDSGPVDHTPNFNIDKGLLVGGCVHEAVDRGMGKATPTLPKVDFDGANRDATGDPMHPKMPPTLLAASVWCVAVPLSKTWNAVE</sequence>
<evidence type="ECO:0000313" key="3">
    <source>
        <dbReference type="Proteomes" id="UP000033710"/>
    </source>
</evidence>
<dbReference type="AlphaFoldDB" id="A0A0F2M1Y5"/>
<feature type="compositionally biased region" description="Basic and acidic residues" evidence="1">
    <location>
        <begin position="14"/>
        <end position="26"/>
    </location>
</feature>
<accession>A0A0F2M1Y5</accession>
<dbReference type="Proteomes" id="UP000033710">
    <property type="component" value="Unassembled WGS sequence"/>
</dbReference>
<reference evidence="2 3" key="1">
    <citation type="journal article" date="2014" name="BMC Genomics">
        <title>Comparative genomics of the major fungal agents of human and animal Sporotrichosis: Sporothrix schenckii and Sporothrix brasiliensis.</title>
        <authorList>
            <person name="Teixeira M.M."/>
            <person name="de Almeida L.G."/>
            <person name="Kubitschek-Barreira P."/>
            <person name="Alves F.L."/>
            <person name="Kioshima E.S."/>
            <person name="Abadio A.K."/>
            <person name="Fernandes L."/>
            <person name="Derengowski L.S."/>
            <person name="Ferreira K.S."/>
            <person name="Souza R.C."/>
            <person name="Ruiz J.C."/>
            <person name="de Andrade N.C."/>
            <person name="Paes H.C."/>
            <person name="Nicola A.M."/>
            <person name="Albuquerque P."/>
            <person name="Gerber A.L."/>
            <person name="Martins V.P."/>
            <person name="Peconick L.D."/>
            <person name="Neto A.V."/>
            <person name="Chaucanez C.B."/>
            <person name="Silva P.A."/>
            <person name="Cunha O.L."/>
            <person name="de Oliveira F.F."/>
            <person name="dos Santos T.C."/>
            <person name="Barros A.L."/>
            <person name="Soares M.A."/>
            <person name="de Oliveira L.M."/>
            <person name="Marini M.M."/>
            <person name="Villalobos-Duno H."/>
            <person name="Cunha M.M."/>
            <person name="de Hoog S."/>
            <person name="da Silveira J.F."/>
            <person name="Henrissat B."/>
            <person name="Nino-Vega G.A."/>
            <person name="Cisalpino P.S."/>
            <person name="Mora-Montes H.M."/>
            <person name="Almeida S.R."/>
            <person name="Stajich J.E."/>
            <person name="Lopes-Bezerra L.M."/>
            <person name="Vasconcelos A.T."/>
            <person name="Felipe M.S."/>
        </authorList>
    </citation>
    <scope>NUCLEOTIDE SEQUENCE [LARGE SCALE GENOMIC DNA]</scope>
    <source>
        <strain evidence="2 3">1099-18</strain>
    </source>
</reference>
<name>A0A0F2M1Y5_SPOSC</name>